<sequence>MLKERIFKLSRILSNKKIRKNVVYKALIINERENYNEDSTTQWAEKHLG</sequence>
<evidence type="ECO:0000313" key="1">
    <source>
        <dbReference type="EMBL" id="AYP68236.1"/>
    </source>
</evidence>
<gene>
    <name evidence="1" type="ORF">vBBcoS136_00104</name>
</gene>
<dbReference type="Proteomes" id="UP000274199">
    <property type="component" value="Segment"/>
</dbReference>
<reference evidence="1 2" key="1">
    <citation type="submission" date="2018-09" db="EMBL/GenBank/DDBJ databases">
        <title>Comparative Genomic Analysis of Eight Novel Haloalkaliphilic Bacteriophages from Lake Elmenteita, Kenya.</title>
        <authorList>
            <person name="Akhwale J.K."/>
        </authorList>
    </citation>
    <scope>NUCLEOTIDE SEQUENCE [LARGE SCALE GENOMIC DNA]</scope>
</reference>
<evidence type="ECO:0000313" key="2">
    <source>
        <dbReference type="Proteomes" id="UP000274199"/>
    </source>
</evidence>
<name>A0A3G3BVY6_9CAUD</name>
<protein>
    <submittedName>
        <fullName evidence="1">Uncharacterized protein</fullName>
    </submittedName>
</protein>
<accession>A0A3G3BVY6</accession>
<keyword evidence="2" id="KW-1185">Reference proteome</keyword>
<organism evidence="1 2">
    <name type="scientific">Bacillus phage vB_BcoS-136</name>
    <dbReference type="NCBI Taxonomy" id="2419619"/>
    <lineage>
        <taxon>Viruses</taxon>
        <taxon>Duplodnaviria</taxon>
        <taxon>Heunggongvirae</taxon>
        <taxon>Uroviricota</taxon>
        <taxon>Caudoviricetes</taxon>
        <taxon>Heleneionescovirinae</taxon>
        <taxon>Kenyattavirus</taxon>
        <taxon>Kenyattavirus kv136</taxon>
    </lineage>
</organism>
<proteinExistence type="predicted"/>
<dbReference type="EMBL" id="MH884508">
    <property type="protein sequence ID" value="AYP68236.1"/>
    <property type="molecule type" value="Genomic_DNA"/>
</dbReference>